<reference evidence="2 3" key="1">
    <citation type="submission" date="2019-02" db="EMBL/GenBank/DDBJ databases">
        <title>Genomic Encyclopedia of Type Strains, Phase IV (KMG-IV): sequencing the most valuable type-strain genomes for metagenomic binning, comparative biology and taxonomic classification.</title>
        <authorList>
            <person name="Goeker M."/>
        </authorList>
    </citation>
    <scope>NUCLEOTIDE SEQUENCE [LARGE SCALE GENOMIC DNA]</scope>
    <source>
        <strain evidence="2 3">DSM 29486</strain>
    </source>
</reference>
<dbReference type="EMBL" id="SGXF01000001">
    <property type="protein sequence ID" value="RZT02999.1"/>
    <property type="molecule type" value="Genomic_DNA"/>
</dbReference>
<sequence length="483" mass="55915">MKKKILSLLAGCICSFMLLGCADKKNLPEEEPVRLTWYIFGIEQQDHDMVLSEINEELREKLNVELDLEVIPNGEFEDKMRLMSTSNENYDLVFTSNWKNKFDDNIARGAFLALDNFYELYGADIKSQMPEWLEDAGRVDEILYAIPNQQIAARQTGLIVQKEYADRYGLTEAPLEKLEDIEPFLQWLVDTAPDKIPIDVRDEHRQEVEYEDFASGMVWVKKDDPYTALPITEINEEQMKLDRRWYENGYLRKDIGTITDNTVDVISNRYVCTLSAYKPGLGAEWTAKQGVEYIAIPVGEPYLKAASGNETMTAISRTSQHPKEAMELLNLLYSEPELFNKLLFGIEGVHYRKTGQDSIELIEGSGYCYGTEAWKLGSQFLAWRLPGQEKDVWEKTDELNRTARKSLLQGFNFNPAKVQKELARLSSVEREFRNGQYQAEDLEVYRREWKDKMEQAGLNQVTQEVQKQIDQWREKEEKNHGGT</sequence>
<dbReference type="AlphaFoldDB" id="A0A4Q7PPP6"/>
<organism evidence="2 3">
    <name type="scientific">Cuneatibacter caecimuris</name>
    <dbReference type="NCBI Taxonomy" id="1796618"/>
    <lineage>
        <taxon>Bacteria</taxon>
        <taxon>Bacillati</taxon>
        <taxon>Bacillota</taxon>
        <taxon>Clostridia</taxon>
        <taxon>Lachnospirales</taxon>
        <taxon>Lachnospiraceae</taxon>
        <taxon>Cuneatibacter</taxon>
    </lineage>
</organism>
<feature type="domain" description="DUF3502" evidence="1">
    <location>
        <begin position="408"/>
        <end position="473"/>
    </location>
</feature>
<dbReference type="Pfam" id="PF12010">
    <property type="entry name" value="DUF3502"/>
    <property type="match status" value="1"/>
</dbReference>
<dbReference type="Proteomes" id="UP000292927">
    <property type="component" value="Unassembled WGS sequence"/>
</dbReference>
<dbReference type="InterPro" id="IPR022627">
    <property type="entry name" value="DUF3502"/>
</dbReference>
<evidence type="ECO:0000313" key="2">
    <source>
        <dbReference type="EMBL" id="RZT02999.1"/>
    </source>
</evidence>
<gene>
    <name evidence="2" type="ORF">EV209_1132</name>
</gene>
<accession>A0A4Q7PPP6</accession>
<proteinExistence type="predicted"/>
<evidence type="ECO:0000313" key="3">
    <source>
        <dbReference type="Proteomes" id="UP000292927"/>
    </source>
</evidence>
<protein>
    <submittedName>
        <fullName evidence="2">Carbohydrate ABC transporter substrate-binding protein (CUT1 family)</fullName>
    </submittedName>
</protein>
<evidence type="ECO:0000259" key="1">
    <source>
        <dbReference type="Pfam" id="PF12010"/>
    </source>
</evidence>
<dbReference type="Gene3D" id="3.40.190.10">
    <property type="entry name" value="Periplasmic binding protein-like II"/>
    <property type="match status" value="2"/>
</dbReference>
<dbReference type="PROSITE" id="PS51257">
    <property type="entry name" value="PROKAR_LIPOPROTEIN"/>
    <property type="match status" value="1"/>
</dbReference>
<keyword evidence="3" id="KW-1185">Reference proteome</keyword>
<dbReference type="SUPFAM" id="SSF53850">
    <property type="entry name" value="Periplasmic binding protein-like II"/>
    <property type="match status" value="1"/>
</dbReference>
<comment type="caution">
    <text evidence="2">The sequence shown here is derived from an EMBL/GenBank/DDBJ whole genome shotgun (WGS) entry which is preliminary data.</text>
</comment>
<dbReference type="OrthoDB" id="2636783at2"/>
<name>A0A4Q7PPP6_9FIRM</name>
<dbReference type="RefSeq" id="WP_130433841.1">
    <property type="nucleotide sequence ID" value="NZ_SGXF01000001.1"/>
</dbReference>